<gene>
    <name evidence="1" type="ORF">PYW08_011902</name>
</gene>
<protein>
    <submittedName>
        <fullName evidence="1">Uncharacterized protein</fullName>
    </submittedName>
</protein>
<organism evidence="1 2">
    <name type="scientific">Mythimna loreyi</name>
    <dbReference type="NCBI Taxonomy" id="667449"/>
    <lineage>
        <taxon>Eukaryota</taxon>
        <taxon>Metazoa</taxon>
        <taxon>Ecdysozoa</taxon>
        <taxon>Arthropoda</taxon>
        <taxon>Hexapoda</taxon>
        <taxon>Insecta</taxon>
        <taxon>Pterygota</taxon>
        <taxon>Neoptera</taxon>
        <taxon>Endopterygota</taxon>
        <taxon>Lepidoptera</taxon>
        <taxon>Glossata</taxon>
        <taxon>Ditrysia</taxon>
        <taxon>Noctuoidea</taxon>
        <taxon>Noctuidae</taxon>
        <taxon>Noctuinae</taxon>
        <taxon>Hadenini</taxon>
        <taxon>Mythimna</taxon>
    </lineage>
</organism>
<comment type="caution">
    <text evidence="1">The sequence shown here is derived from an EMBL/GenBank/DDBJ whole genome shotgun (WGS) entry which is preliminary data.</text>
</comment>
<dbReference type="Proteomes" id="UP001231649">
    <property type="component" value="Chromosome 3"/>
</dbReference>
<dbReference type="EMBL" id="CM056779">
    <property type="protein sequence ID" value="KAJ8719727.1"/>
    <property type="molecule type" value="Genomic_DNA"/>
</dbReference>
<keyword evidence="2" id="KW-1185">Reference proteome</keyword>
<proteinExistence type="predicted"/>
<name>A0ACC2QLU8_9NEOP</name>
<evidence type="ECO:0000313" key="2">
    <source>
        <dbReference type="Proteomes" id="UP001231649"/>
    </source>
</evidence>
<evidence type="ECO:0000313" key="1">
    <source>
        <dbReference type="EMBL" id="KAJ8719727.1"/>
    </source>
</evidence>
<reference evidence="1" key="1">
    <citation type="submission" date="2023-03" db="EMBL/GenBank/DDBJ databases">
        <title>Chromosome-level genomes of two armyworms, Mythimna separata and Mythimna loreyi, provide insights into the biosynthesis and reception of sex pheromones.</title>
        <authorList>
            <person name="Zhao H."/>
        </authorList>
    </citation>
    <scope>NUCLEOTIDE SEQUENCE</scope>
    <source>
        <strain evidence="1">BeijingLab</strain>
    </source>
</reference>
<sequence>MDVVGSEIGQKMRSAIKAKLTELGCYVDDELPDYVMVMVANKRTRAQMEDDLQLFLGDNTELFVNWLHQVLKKLQEVTVATPLKTGERDKSKERSGSKERKSKEKKTKEKQKKSDLKKAKKKDKDKLLRKKDDKKLHKLKKKSKHHDMIRPNIPPLLMNMEKESEPSITDVFAGQILKNHGITLEAPQEDTRPEKKPVVVELKRPILPIIDPATILSQPEPEEDVETLAEEPKKTSVSSMGAPKEDQIKEITQIEAKIQGLKQKLAEQLDSMSDDEDFLNIRTEAEELMNDFAEDVFQEISQQAPHVPVTITPPIEQTKSPTPPPPHPMAIEVPKDSSKDLVETLPQIELKLPKRPVRDRLGIREEPKKVAEVKEKESKTRTESPERFTPEREPDFWPQSKSAKSRLGGPAEPSKRSSVSDDTVSDTSESVPKKLTSKVSVLENRGCRSTCASVVRVRPRPRVATPANSLLLRAVADAHKSLLNAPPTRPEPEPQIKRALVLPMRRCVDVQKIVIQVPADNTQEADRGDSISLGDMDSDDDKSSKVASDIEREEYIPASITKKIINNEYTPSRRNEARTASRKDDTLIIETINIHNPSIDKDKNTQFIVTMDGYHPNAFLAKKLLTEGLLNEDDELKPTEQDKTKLTENKETGPKEKPVEKEKEVTAPQKKRLSNTSEESDTQVIIKKEKEIEEEKVEKVQKEKRKISESLKVDIPVAKKRRASPIVFDVDKNKKKEEKEPVEKERVRERTESASSDQHVTVATVTNTHKYDSVPPLSAAERKLVWCRAFPLCRYGNACAFAHPRCKFAAACTRRNCVYSHAPNALAPPTTPTSPVIASHVVPAANYKTISTVVPNMCKFYPNCVNPACHYYHPKPCRYGKSCVNKLECNFYHADVPAKWRYPI</sequence>
<accession>A0ACC2QLU8</accession>